<dbReference type="Pfam" id="PF00092">
    <property type="entry name" value="VWA"/>
    <property type="match status" value="1"/>
</dbReference>
<dbReference type="PANTHER" id="PTHR10579:SF43">
    <property type="entry name" value="ZINC FINGER (C3HC4-TYPE RING FINGER) FAMILY PROTEIN"/>
    <property type="match status" value="1"/>
</dbReference>
<dbReference type="EMBL" id="SOCA01000002">
    <property type="protein sequence ID" value="TDU73031.1"/>
    <property type="molecule type" value="Genomic_DNA"/>
</dbReference>
<reference evidence="3 4" key="1">
    <citation type="submission" date="2019-03" db="EMBL/GenBank/DDBJ databases">
        <title>Genomic Encyclopedia of Archaeal and Bacterial Type Strains, Phase II (KMG-II): from individual species to whole genera.</title>
        <authorList>
            <person name="Goeker M."/>
        </authorList>
    </citation>
    <scope>NUCLEOTIDE SEQUENCE [LARGE SCALE GENOMIC DNA]</scope>
    <source>
        <strain evidence="3 4">ATCC 25309</strain>
    </source>
</reference>
<sequence>MKPEQLTAWALNELSHEEKAQIESLLKEDNDVQAQAAQTKTFCDFLSTELGDDSLEFTPEQRERLWSADEPSAVNASKPSASAPAKQTSFWRRHALVNLAAAAAVVVGTTVLLRRETEETVQRENILLTGKLTESKKQPSKDQDGSLLSRAAPVPPAEPVASLPTPSVQKPDERRDVGHVSPGAYANADVIAEAPMDRERAESPARQQAKEVPVQTPAPAKPAAPRGNITAVGRLTLDTSNGYTGNTTMTAEAAATTYSGAIVGMKGPSVSLPEPGVVGDSFDYYEVPPHSNESYTQIVENALKDVMREPLSTFSIDVDTASYANVRRFLNQNTAPPRDAVRIEELINYFPTTEEGPAPGAKEPFAVEVEMAACPWQPQHRLARIAIKGRQISQDRQSSNLVFLVDVSGSMGDPNKLPLVKQSLRMLTEQLGENDRVSMVTYAGGTQVVLSPTSGQNKAEIMAAIDRLQSGGGTHGSAGIRLAYEQAVAGFIKGGVNRVILCSDGDFNVGISSPEELETYITEKARSGVFLSLLGYGTGNLKDRTMETLADKGNGNYAYIDSLSEARKVLVEQMNGTLVTIAKDVKIQVEFNPAVIRSYRLIGYENRLLAKEDFNDDTKDAGEIGAGHSVTALYELVPANLPPGADPRPMVDDLKYQQPAAAPAAPSAVIADTAESGEALTVKLRYKAPEGSVSSLIEVPLRDDKRGLETASDEFKFTTAVAGFGMLLRQSSYSGQLTWEQVRQLALEGKGTDAFGYRGEFLQLIEKARGVSR</sequence>
<dbReference type="InterPro" id="IPR022156">
    <property type="entry name" value="Uncharacterised_YfbK_N"/>
</dbReference>
<feature type="domain" description="VWFA" evidence="2">
    <location>
        <begin position="400"/>
        <end position="574"/>
    </location>
</feature>
<evidence type="ECO:0000256" key="1">
    <source>
        <dbReference type="SAM" id="MobiDB-lite"/>
    </source>
</evidence>
<dbReference type="PANTHER" id="PTHR10579">
    <property type="entry name" value="CALCIUM-ACTIVATED CHLORIDE CHANNEL REGULATOR"/>
    <property type="match status" value="1"/>
</dbReference>
<dbReference type="InterPro" id="IPR021908">
    <property type="entry name" value="YfbK_C"/>
</dbReference>
<proteinExistence type="predicted"/>
<dbReference type="SUPFAM" id="SSF53300">
    <property type="entry name" value="vWA-like"/>
    <property type="match status" value="1"/>
</dbReference>
<dbReference type="Pfam" id="PF12034">
    <property type="entry name" value="YfbK_C"/>
    <property type="match status" value="1"/>
</dbReference>
<feature type="region of interest" description="Disordered" evidence="1">
    <location>
        <begin position="66"/>
        <end position="85"/>
    </location>
</feature>
<keyword evidence="4" id="KW-1185">Reference proteome</keyword>
<accession>A0A4R7S3W7</accession>
<dbReference type="RefSeq" id="WP_133794195.1">
    <property type="nucleotide sequence ID" value="NZ_SOCA01000002.1"/>
</dbReference>
<organism evidence="3 4">
    <name type="scientific">Prosthecobacter fusiformis</name>
    <dbReference type="NCBI Taxonomy" id="48464"/>
    <lineage>
        <taxon>Bacteria</taxon>
        <taxon>Pseudomonadati</taxon>
        <taxon>Verrucomicrobiota</taxon>
        <taxon>Verrucomicrobiia</taxon>
        <taxon>Verrucomicrobiales</taxon>
        <taxon>Verrucomicrobiaceae</taxon>
        <taxon>Prosthecobacter</taxon>
    </lineage>
</organism>
<dbReference type="InterPro" id="IPR051266">
    <property type="entry name" value="CLCR"/>
</dbReference>
<evidence type="ECO:0000313" key="3">
    <source>
        <dbReference type="EMBL" id="TDU73031.1"/>
    </source>
</evidence>
<comment type="caution">
    <text evidence="3">The sequence shown here is derived from an EMBL/GenBank/DDBJ whole genome shotgun (WGS) entry which is preliminary data.</text>
</comment>
<dbReference type="PROSITE" id="PS50234">
    <property type="entry name" value="VWFA"/>
    <property type="match status" value="1"/>
</dbReference>
<name>A0A4R7S3W7_9BACT</name>
<dbReference type="Pfam" id="PF12450">
    <property type="entry name" value="vWF_A"/>
    <property type="match status" value="1"/>
</dbReference>
<gene>
    <name evidence="3" type="ORF">EI77_01497</name>
</gene>
<feature type="region of interest" description="Disordered" evidence="1">
    <location>
        <begin position="132"/>
        <end position="226"/>
    </location>
</feature>
<feature type="compositionally biased region" description="Low complexity" evidence="1">
    <location>
        <begin position="71"/>
        <end position="85"/>
    </location>
</feature>
<dbReference type="CDD" id="cd01465">
    <property type="entry name" value="vWA_subgroup"/>
    <property type="match status" value="1"/>
</dbReference>
<dbReference type="AlphaFoldDB" id="A0A4R7S3W7"/>
<dbReference type="InterPro" id="IPR002035">
    <property type="entry name" value="VWF_A"/>
</dbReference>
<dbReference type="Proteomes" id="UP000295662">
    <property type="component" value="Unassembled WGS sequence"/>
</dbReference>
<evidence type="ECO:0000313" key="4">
    <source>
        <dbReference type="Proteomes" id="UP000295662"/>
    </source>
</evidence>
<evidence type="ECO:0000259" key="2">
    <source>
        <dbReference type="PROSITE" id="PS50234"/>
    </source>
</evidence>
<dbReference type="SMART" id="SM00327">
    <property type="entry name" value="VWA"/>
    <property type="match status" value="1"/>
</dbReference>
<dbReference type="OrthoDB" id="9805121at2"/>
<dbReference type="InterPro" id="IPR036465">
    <property type="entry name" value="vWFA_dom_sf"/>
</dbReference>
<protein>
    <submittedName>
        <fullName evidence="3">Secreted protein with Ig-like and vWFA domain</fullName>
    </submittedName>
</protein>
<dbReference type="Gene3D" id="3.40.50.410">
    <property type="entry name" value="von Willebrand factor, type A domain"/>
    <property type="match status" value="1"/>
</dbReference>
<feature type="compositionally biased region" description="Basic and acidic residues" evidence="1">
    <location>
        <begin position="133"/>
        <end position="144"/>
    </location>
</feature>